<dbReference type="Gene3D" id="3.40.190.10">
    <property type="entry name" value="Periplasmic binding protein-like II"/>
    <property type="match status" value="1"/>
</dbReference>
<dbReference type="EMBL" id="PFNM01000028">
    <property type="protein sequence ID" value="PIZ44959.1"/>
    <property type="molecule type" value="Genomic_DNA"/>
</dbReference>
<evidence type="ECO:0000256" key="1">
    <source>
        <dbReference type="ARBA" id="ARBA00008520"/>
    </source>
</evidence>
<evidence type="ECO:0000313" key="6">
    <source>
        <dbReference type="Proteomes" id="UP000230553"/>
    </source>
</evidence>
<reference evidence="6" key="1">
    <citation type="submission" date="2017-09" db="EMBL/GenBank/DDBJ databases">
        <title>Depth-based differentiation of microbial function through sediment-hosted aquifers and enrichment of novel symbionts in the deep terrestrial subsurface.</title>
        <authorList>
            <person name="Probst A.J."/>
            <person name="Ladd B."/>
            <person name="Jarett J.K."/>
            <person name="Geller-Mcgrath D.E."/>
            <person name="Sieber C.M.K."/>
            <person name="Emerson J.B."/>
            <person name="Anantharaman K."/>
            <person name="Thomas B.C."/>
            <person name="Malmstrom R."/>
            <person name="Stieglmeier M."/>
            <person name="Klingl A."/>
            <person name="Woyke T."/>
            <person name="Ryan C.M."/>
            <person name="Banfield J.F."/>
        </authorList>
    </citation>
    <scope>NUCLEOTIDE SEQUENCE [LARGE SCALE GENOMIC DNA]</scope>
</reference>
<dbReference type="GO" id="GO:0042956">
    <property type="term" value="P:maltodextrin transmembrane transport"/>
    <property type="evidence" value="ECO:0007669"/>
    <property type="project" value="TreeGrafter"/>
</dbReference>
<evidence type="ECO:0000256" key="4">
    <source>
        <dbReference type="SAM" id="Phobius"/>
    </source>
</evidence>
<comment type="similarity">
    <text evidence="1">Belongs to the bacterial solute-binding protein 1 family.</text>
</comment>
<dbReference type="Proteomes" id="UP000230553">
    <property type="component" value="Unassembled WGS sequence"/>
</dbReference>
<sequence length="433" mass="47723">MNLSKSQIMILGGIGLVVLFFVLVFLGAIPGLKPSDSGGFSLGMSGGNQQKLSFWGTGEADNSNSMQRLLEEYSKSGGIQVDYRHFDNAGVYEKTLLNALAIGRGPDIFIFHSSWLPKHYDKAYPAPEPLNVAYVQQMFPDVVQKDFTIENRVYALPLYIDTLALFYNKDIFNAKSIALVPETWQDFQNLIPKLRELNILNQIVKPAAAIGGSEKSISNASDLLSLLMIQKGSQMISGQGQSDFGLRGLEAFNFYLQFADSSSDYYTWNDNIDNSLNLFSQGDLAMTFNYQSAVSLIKERNPYLNFGVSLMPQFDVEPPINYSDYWGLAVSAQSANKVAAWNFIASAAANPKISEVYLKANGKPPALRSLIDKYKNDPNLGVFAKQALTAKSWSQSDNNSIKQILSDMIESVVSGKLPSDKAMGQAISRINSL</sequence>
<dbReference type="GO" id="GO:0015768">
    <property type="term" value="P:maltose transport"/>
    <property type="evidence" value="ECO:0007669"/>
    <property type="project" value="TreeGrafter"/>
</dbReference>
<comment type="caution">
    <text evidence="5">The sequence shown here is derived from an EMBL/GenBank/DDBJ whole genome shotgun (WGS) entry which is preliminary data.</text>
</comment>
<evidence type="ECO:0008006" key="7">
    <source>
        <dbReference type="Google" id="ProtNLM"/>
    </source>
</evidence>
<gene>
    <name evidence="5" type="ORF">COY31_01425</name>
</gene>
<keyword evidence="3" id="KW-0732">Signal</keyword>
<dbReference type="PANTHER" id="PTHR30061:SF50">
    <property type="entry name" value="MALTOSE_MALTODEXTRIN-BINDING PERIPLASMIC PROTEIN"/>
    <property type="match status" value="1"/>
</dbReference>
<dbReference type="GO" id="GO:0055052">
    <property type="term" value="C:ATP-binding cassette (ABC) transporter complex, substrate-binding subunit-containing"/>
    <property type="evidence" value="ECO:0007669"/>
    <property type="project" value="TreeGrafter"/>
</dbReference>
<evidence type="ECO:0000256" key="3">
    <source>
        <dbReference type="ARBA" id="ARBA00022729"/>
    </source>
</evidence>
<dbReference type="AlphaFoldDB" id="A0A2M7TG56"/>
<keyword evidence="4" id="KW-1133">Transmembrane helix</keyword>
<feature type="transmembrane region" description="Helical" evidence="4">
    <location>
        <begin position="7"/>
        <end position="29"/>
    </location>
</feature>
<dbReference type="PANTHER" id="PTHR30061">
    <property type="entry name" value="MALTOSE-BINDING PERIPLASMIC PROTEIN"/>
    <property type="match status" value="1"/>
</dbReference>
<proteinExistence type="inferred from homology"/>
<protein>
    <recommendedName>
        <fullName evidence="7">ABC transporter substrate-binding protein</fullName>
    </recommendedName>
</protein>
<organism evidence="5 6">
    <name type="scientific">Candidatus Wolfebacteria bacterium CG_4_10_14_0_2_um_filter_39_18</name>
    <dbReference type="NCBI Taxonomy" id="1975061"/>
    <lineage>
        <taxon>Bacteria</taxon>
        <taxon>Candidatus Wolfeibacteriota</taxon>
    </lineage>
</organism>
<dbReference type="SUPFAM" id="SSF53850">
    <property type="entry name" value="Periplasmic binding protein-like II"/>
    <property type="match status" value="1"/>
</dbReference>
<accession>A0A2M7TG56</accession>
<dbReference type="GO" id="GO:1901982">
    <property type="term" value="F:maltose binding"/>
    <property type="evidence" value="ECO:0007669"/>
    <property type="project" value="TreeGrafter"/>
</dbReference>
<dbReference type="Pfam" id="PF01547">
    <property type="entry name" value="SBP_bac_1"/>
    <property type="match status" value="1"/>
</dbReference>
<evidence type="ECO:0000313" key="5">
    <source>
        <dbReference type="EMBL" id="PIZ44959.1"/>
    </source>
</evidence>
<evidence type="ECO:0000256" key="2">
    <source>
        <dbReference type="ARBA" id="ARBA00022448"/>
    </source>
</evidence>
<keyword evidence="2" id="KW-0813">Transport</keyword>
<dbReference type="InterPro" id="IPR006059">
    <property type="entry name" value="SBP"/>
</dbReference>
<keyword evidence="4" id="KW-0812">Transmembrane</keyword>
<keyword evidence="4" id="KW-0472">Membrane</keyword>
<name>A0A2M7TG56_9BACT</name>